<dbReference type="Proteomes" id="UP000005801">
    <property type="component" value="Unassembled WGS sequence"/>
</dbReference>
<organism evidence="3 4">
    <name type="scientific">Plesiocystis pacifica SIR-1</name>
    <dbReference type="NCBI Taxonomy" id="391625"/>
    <lineage>
        <taxon>Bacteria</taxon>
        <taxon>Pseudomonadati</taxon>
        <taxon>Myxococcota</taxon>
        <taxon>Polyangia</taxon>
        <taxon>Nannocystales</taxon>
        <taxon>Nannocystaceae</taxon>
        <taxon>Plesiocystis</taxon>
    </lineage>
</organism>
<evidence type="ECO:0000256" key="1">
    <source>
        <dbReference type="SAM" id="MobiDB-lite"/>
    </source>
</evidence>
<comment type="caution">
    <text evidence="3">The sequence shown here is derived from an EMBL/GenBank/DDBJ whole genome shotgun (WGS) entry which is preliminary data.</text>
</comment>
<dbReference type="RefSeq" id="WP_006974773.1">
    <property type="nucleotide sequence ID" value="NZ_ABCS01000073.1"/>
</dbReference>
<sequence length="185" mass="19415">MAEGPPNSRPRAAKPSSGPDEQLLVDPETVEAVRRAMVRGGELLREGVGGALVTAGRAVGRGCASAARWVWPRLRRASVATAQLSWRGLSSAARWSWAKRELLTRVGHRALWWGALAILVLVGQALLSGAGDAELLESAFFWFVGGLSMSVLVLVGAPEARMRVGAFALASGHGALGLLVLLTSA</sequence>
<keyword evidence="4" id="KW-1185">Reference proteome</keyword>
<gene>
    <name evidence="3" type="ORF">PPSIR1_41474</name>
</gene>
<dbReference type="STRING" id="391625.PPSIR1_41474"/>
<dbReference type="OrthoDB" id="5520050at2"/>
<proteinExistence type="predicted"/>
<name>A6GDI3_9BACT</name>
<reference evidence="3 4" key="1">
    <citation type="submission" date="2007-06" db="EMBL/GenBank/DDBJ databases">
        <authorList>
            <person name="Shimkets L."/>
            <person name="Ferriera S."/>
            <person name="Johnson J."/>
            <person name="Kravitz S."/>
            <person name="Beeson K."/>
            <person name="Sutton G."/>
            <person name="Rogers Y.-H."/>
            <person name="Friedman R."/>
            <person name="Frazier M."/>
            <person name="Venter J.C."/>
        </authorList>
    </citation>
    <scope>NUCLEOTIDE SEQUENCE [LARGE SCALE GENOMIC DNA]</scope>
    <source>
        <strain evidence="3 4">SIR-1</strain>
    </source>
</reference>
<feature type="transmembrane region" description="Helical" evidence="2">
    <location>
        <begin position="139"/>
        <end position="157"/>
    </location>
</feature>
<feature type="transmembrane region" description="Helical" evidence="2">
    <location>
        <begin position="164"/>
        <end position="182"/>
    </location>
</feature>
<protein>
    <submittedName>
        <fullName evidence="3">Uncharacterized protein</fullName>
    </submittedName>
</protein>
<feature type="transmembrane region" description="Helical" evidence="2">
    <location>
        <begin position="110"/>
        <end position="127"/>
    </location>
</feature>
<dbReference type="EMBL" id="ABCS01000073">
    <property type="protein sequence ID" value="EDM76095.1"/>
    <property type="molecule type" value="Genomic_DNA"/>
</dbReference>
<accession>A6GDI3</accession>
<evidence type="ECO:0000256" key="2">
    <source>
        <dbReference type="SAM" id="Phobius"/>
    </source>
</evidence>
<keyword evidence="2" id="KW-0812">Transmembrane</keyword>
<evidence type="ECO:0000313" key="4">
    <source>
        <dbReference type="Proteomes" id="UP000005801"/>
    </source>
</evidence>
<dbReference type="AlphaFoldDB" id="A6GDI3"/>
<feature type="region of interest" description="Disordered" evidence="1">
    <location>
        <begin position="1"/>
        <end position="22"/>
    </location>
</feature>
<evidence type="ECO:0000313" key="3">
    <source>
        <dbReference type="EMBL" id="EDM76095.1"/>
    </source>
</evidence>
<keyword evidence="2" id="KW-0472">Membrane</keyword>
<keyword evidence="2" id="KW-1133">Transmembrane helix</keyword>